<proteinExistence type="predicted"/>
<protein>
    <submittedName>
        <fullName evidence="1">Uncharacterized protein</fullName>
    </submittedName>
</protein>
<name>A0A9I9CV54_CUCME</name>
<dbReference type="AlphaFoldDB" id="A0A9I9CV54"/>
<dbReference type="Gramene" id="MELO3C008852.2.1">
    <property type="protein sequence ID" value="MELO3C008852.2.1"/>
    <property type="gene ID" value="MELO3C008852.2"/>
</dbReference>
<dbReference type="EnsemblPlants" id="MELO3C008852.2.1">
    <property type="protein sequence ID" value="MELO3C008852.2.1"/>
    <property type="gene ID" value="MELO3C008852.2"/>
</dbReference>
<sequence>MTPILEREVKEHKDESEATKAIVVGRDLQRIQRYRVMIHAERVQSPLDDHLQGLIEPNNDESLTGPQEVDSINKEVGTSMTPVAKSIEQSLHSSTFLEEIR</sequence>
<accession>A0A9I9CV54</accession>
<reference evidence="1" key="1">
    <citation type="submission" date="2023-03" db="UniProtKB">
        <authorList>
            <consortium name="EnsemblPlants"/>
        </authorList>
    </citation>
    <scope>IDENTIFICATION</scope>
</reference>
<evidence type="ECO:0000313" key="1">
    <source>
        <dbReference type="EnsemblPlants" id="MELO3C008852.2.1"/>
    </source>
</evidence>
<organism evidence="1">
    <name type="scientific">Cucumis melo</name>
    <name type="common">Muskmelon</name>
    <dbReference type="NCBI Taxonomy" id="3656"/>
    <lineage>
        <taxon>Eukaryota</taxon>
        <taxon>Viridiplantae</taxon>
        <taxon>Streptophyta</taxon>
        <taxon>Embryophyta</taxon>
        <taxon>Tracheophyta</taxon>
        <taxon>Spermatophyta</taxon>
        <taxon>Magnoliopsida</taxon>
        <taxon>eudicotyledons</taxon>
        <taxon>Gunneridae</taxon>
        <taxon>Pentapetalae</taxon>
        <taxon>rosids</taxon>
        <taxon>fabids</taxon>
        <taxon>Cucurbitales</taxon>
        <taxon>Cucurbitaceae</taxon>
        <taxon>Benincaseae</taxon>
        <taxon>Cucumis</taxon>
    </lineage>
</organism>